<sequence length="239" mass="26343">MHTDQPVIWGIVPAAGIGLRMMADRPKQYLDLAGSPVIKHSIDALFSLNRIQGVVVSIAAADQWWPEVEFDDHKAEKILVVEGGKERSDSVLNALNLLADKASDDDWVLVHDAARPCLRGDDLEDMVGKLWNHPVGGILASPLADTIKRSGTNREIVETVDRSGLWRALTPQMFRLGMLRSALRQSMEDGVSVTDDSQAIEYLGFQPEIIEGDAGNMKITHPGDILLAEEIMQRERGKS</sequence>
<name>A0A8J6NXQ8_9GAMM</name>
<dbReference type="NCBIfam" id="TIGR00453">
    <property type="entry name" value="ispD"/>
    <property type="match status" value="1"/>
</dbReference>
<evidence type="ECO:0000313" key="8">
    <source>
        <dbReference type="EMBL" id="MBC8520076.1"/>
    </source>
</evidence>
<dbReference type="Gene3D" id="3.90.550.10">
    <property type="entry name" value="Spore Coat Polysaccharide Biosynthesis Protein SpsA, Chain A"/>
    <property type="match status" value="1"/>
</dbReference>
<feature type="site" description="Transition state stabilizer" evidence="7">
    <location>
        <position position="20"/>
    </location>
</feature>
<protein>
    <recommendedName>
        <fullName evidence="7">2-C-methyl-D-erythritol 4-phosphate cytidylyltransferase</fullName>
        <ecNumber evidence="7">2.7.7.60</ecNumber>
    </recommendedName>
    <alternativeName>
        <fullName evidence="7">4-diphosphocytidyl-2C-methyl-D-erythritol synthase</fullName>
    </alternativeName>
    <alternativeName>
        <fullName evidence="7">MEP cytidylyltransferase</fullName>
        <shortName evidence="7">MCT</shortName>
    </alternativeName>
</protein>
<feature type="site" description="Transition state stabilizer" evidence="7">
    <location>
        <position position="27"/>
    </location>
</feature>
<dbReference type="PANTHER" id="PTHR32125:SF4">
    <property type="entry name" value="2-C-METHYL-D-ERYTHRITOL 4-PHOSPHATE CYTIDYLYLTRANSFERASE, CHLOROPLASTIC"/>
    <property type="match status" value="1"/>
</dbReference>
<dbReference type="EMBL" id="JACNFK010000034">
    <property type="protein sequence ID" value="MBC8520076.1"/>
    <property type="molecule type" value="Genomic_DNA"/>
</dbReference>
<dbReference type="CDD" id="cd02516">
    <property type="entry name" value="CDP-ME_synthetase"/>
    <property type="match status" value="1"/>
</dbReference>
<dbReference type="Pfam" id="PF01128">
    <property type="entry name" value="IspD"/>
    <property type="match status" value="1"/>
</dbReference>
<organism evidence="8 9">
    <name type="scientific">Candidatus Thiopontia autotrophica</name>
    <dbReference type="NCBI Taxonomy" id="2841688"/>
    <lineage>
        <taxon>Bacteria</taxon>
        <taxon>Pseudomonadati</taxon>
        <taxon>Pseudomonadota</taxon>
        <taxon>Gammaproteobacteria</taxon>
        <taxon>Candidatus Thiopontia</taxon>
    </lineage>
</organism>
<dbReference type="InterPro" id="IPR001228">
    <property type="entry name" value="IspD"/>
</dbReference>
<gene>
    <name evidence="7 8" type="primary">ispD</name>
    <name evidence="8" type="ORF">H8D24_06700</name>
</gene>
<evidence type="ECO:0000256" key="6">
    <source>
        <dbReference type="ARBA" id="ARBA00023229"/>
    </source>
</evidence>
<dbReference type="PROSITE" id="PS01295">
    <property type="entry name" value="ISPD"/>
    <property type="match status" value="1"/>
</dbReference>
<dbReference type="SUPFAM" id="SSF53448">
    <property type="entry name" value="Nucleotide-diphospho-sugar transferases"/>
    <property type="match status" value="1"/>
</dbReference>
<dbReference type="InterPro" id="IPR034683">
    <property type="entry name" value="IspD/TarI"/>
</dbReference>
<comment type="similarity">
    <text evidence="3 7">Belongs to the IspD/TarI cytidylyltransferase family. IspD subfamily.</text>
</comment>
<dbReference type="InterPro" id="IPR029044">
    <property type="entry name" value="Nucleotide-diphossugar_trans"/>
</dbReference>
<comment type="pathway">
    <text evidence="2 7">Isoprenoid biosynthesis; isopentenyl diphosphate biosynthesis via DXP pathway; isopentenyl diphosphate from 1-deoxy-D-xylulose 5-phosphate: step 2/6.</text>
</comment>
<dbReference type="EC" id="2.7.7.60" evidence="7"/>
<comment type="caution">
    <text evidence="8">The sequence shown here is derived from an EMBL/GenBank/DDBJ whole genome shotgun (WGS) entry which is preliminary data.</text>
</comment>
<reference evidence="8 9" key="1">
    <citation type="submission" date="2020-08" db="EMBL/GenBank/DDBJ databases">
        <title>Bridging the membrane lipid divide: bacteria of the FCB group superphylum have the potential to synthesize archaeal ether lipids.</title>
        <authorList>
            <person name="Villanueva L."/>
            <person name="Von Meijenfeldt F.A.B."/>
            <person name="Westbye A.B."/>
            <person name="Yadav S."/>
            <person name="Hopmans E.C."/>
            <person name="Dutilh B.E."/>
            <person name="Sinninghe Damste J.S."/>
        </authorList>
    </citation>
    <scope>NUCLEOTIDE SEQUENCE [LARGE SCALE GENOMIC DNA]</scope>
    <source>
        <strain evidence="8">NIOZ-UU100</strain>
    </source>
</reference>
<keyword evidence="6 7" id="KW-0414">Isoprene biosynthesis</keyword>
<evidence type="ECO:0000256" key="4">
    <source>
        <dbReference type="ARBA" id="ARBA00022679"/>
    </source>
</evidence>
<keyword evidence="4 7" id="KW-0808">Transferase</keyword>
<evidence type="ECO:0000256" key="7">
    <source>
        <dbReference type="HAMAP-Rule" id="MF_00108"/>
    </source>
</evidence>
<dbReference type="InterPro" id="IPR050088">
    <property type="entry name" value="IspD/TarI_cytidylyltransf_bact"/>
</dbReference>
<dbReference type="UniPathway" id="UPA00056">
    <property type="reaction ID" value="UER00093"/>
</dbReference>
<dbReference type="GO" id="GO:0019288">
    <property type="term" value="P:isopentenyl diphosphate biosynthetic process, methylerythritol 4-phosphate pathway"/>
    <property type="evidence" value="ECO:0007669"/>
    <property type="project" value="UniProtKB-UniRule"/>
</dbReference>
<accession>A0A8J6NXQ8</accession>
<evidence type="ECO:0000256" key="3">
    <source>
        <dbReference type="ARBA" id="ARBA00009789"/>
    </source>
</evidence>
<dbReference type="HAMAP" id="MF_00108">
    <property type="entry name" value="IspD"/>
    <property type="match status" value="1"/>
</dbReference>
<dbReference type="AlphaFoldDB" id="A0A8J6NXQ8"/>
<evidence type="ECO:0000256" key="1">
    <source>
        <dbReference type="ARBA" id="ARBA00001282"/>
    </source>
</evidence>
<feature type="site" description="Positions MEP for the nucleophilic attack" evidence="7">
    <location>
        <position position="218"/>
    </location>
</feature>
<comment type="catalytic activity">
    <reaction evidence="1 7">
        <text>2-C-methyl-D-erythritol 4-phosphate + CTP + H(+) = 4-CDP-2-C-methyl-D-erythritol + diphosphate</text>
        <dbReference type="Rhea" id="RHEA:13429"/>
        <dbReference type="ChEBI" id="CHEBI:15378"/>
        <dbReference type="ChEBI" id="CHEBI:33019"/>
        <dbReference type="ChEBI" id="CHEBI:37563"/>
        <dbReference type="ChEBI" id="CHEBI:57823"/>
        <dbReference type="ChEBI" id="CHEBI:58262"/>
        <dbReference type="EC" id="2.7.7.60"/>
    </reaction>
</comment>
<evidence type="ECO:0000313" key="9">
    <source>
        <dbReference type="Proteomes" id="UP000654401"/>
    </source>
</evidence>
<evidence type="ECO:0000256" key="5">
    <source>
        <dbReference type="ARBA" id="ARBA00022695"/>
    </source>
</evidence>
<evidence type="ECO:0000256" key="2">
    <source>
        <dbReference type="ARBA" id="ARBA00004787"/>
    </source>
</evidence>
<comment type="function">
    <text evidence="7">Catalyzes the formation of 4-diphosphocytidyl-2-C-methyl-D-erythritol from CTP and 2-C-methyl-D-erythritol 4-phosphate (MEP).</text>
</comment>
<proteinExistence type="inferred from homology"/>
<keyword evidence="5 7" id="KW-0548">Nucleotidyltransferase</keyword>
<dbReference type="Proteomes" id="UP000654401">
    <property type="component" value="Unassembled WGS sequence"/>
</dbReference>
<dbReference type="PANTHER" id="PTHR32125">
    <property type="entry name" value="2-C-METHYL-D-ERYTHRITOL 4-PHOSPHATE CYTIDYLYLTRANSFERASE, CHLOROPLASTIC"/>
    <property type="match status" value="1"/>
</dbReference>
<dbReference type="FunFam" id="3.90.550.10:FF:000003">
    <property type="entry name" value="2-C-methyl-D-erythritol 4-phosphate cytidylyltransferase"/>
    <property type="match status" value="1"/>
</dbReference>
<feature type="site" description="Positions MEP for the nucleophilic attack" evidence="7">
    <location>
        <position position="162"/>
    </location>
</feature>
<dbReference type="GO" id="GO:0050518">
    <property type="term" value="F:2-C-methyl-D-erythritol 4-phosphate cytidylyltransferase activity"/>
    <property type="evidence" value="ECO:0007669"/>
    <property type="project" value="UniProtKB-UniRule"/>
</dbReference>
<dbReference type="InterPro" id="IPR018294">
    <property type="entry name" value="ISPD_synthase_CS"/>
</dbReference>